<feature type="transmembrane region" description="Helical" evidence="1">
    <location>
        <begin position="84"/>
        <end position="106"/>
    </location>
</feature>
<sequence>MFYGGIKVTEKLITVRDVSRILGISEKEVIELSEDGVIPAYKIAGTHLRFRREQIQRIKQMDTIQFKTKTKQIKYSLTERIIDFIYFNDFYILALVLIAAMIYIIYRQ</sequence>
<dbReference type="InterPro" id="IPR010093">
    <property type="entry name" value="SinI_DNA-bd"/>
</dbReference>
<keyword evidence="1" id="KW-1133">Transmembrane helix</keyword>
<keyword evidence="1" id="KW-0472">Membrane</keyword>
<dbReference type="Proteomes" id="UP000229641">
    <property type="component" value="Unassembled WGS sequence"/>
</dbReference>
<dbReference type="SUPFAM" id="SSF46955">
    <property type="entry name" value="Putative DNA-binding domain"/>
    <property type="match status" value="1"/>
</dbReference>
<dbReference type="GO" id="GO:0003677">
    <property type="term" value="F:DNA binding"/>
    <property type="evidence" value="ECO:0007669"/>
    <property type="project" value="InterPro"/>
</dbReference>
<organism evidence="3 4">
    <name type="scientific">Candidatus Ghiorseimicrobium undicola</name>
    <dbReference type="NCBI Taxonomy" id="1974746"/>
    <lineage>
        <taxon>Bacteria</taxon>
        <taxon>Pseudomonadati</taxon>
        <taxon>Candidatus Omnitrophota</taxon>
        <taxon>Candidatus Ghiorseimicrobium</taxon>
    </lineage>
</organism>
<dbReference type="Pfam" id="PF12728">
    <property type="entry name" value="HTH_17"/>
    <property type="match status" value="1"/>
</dbReference>
<dbReference type="InterPro" id="IPR009061">
    <property type="entry name" value="DNA-bd_dom_put_sf"/>
</dbReference>
<evidence type="ECO:0000313" key="3">
    <source>
        <dbReference type="EMBL" id="PIQ89991.1"/>
    </source>
</evidence>
<proteinExistence type="predicted"/>
<reference evidence="3 4" key="1">
    <citation type="submission" date="2017-09" db="EMBL/GenBank/DDBJ databases">
        <title>Depth-based differentiation of microbial function through sediment-hosted aquifers and enrichment of novel symbionts in the deep terrestrial subsurface.</title>
        <authorList>
            <person name="Probst A.J."/>
            <person name="Ladd B."/>
            <person name="Jarett J.K."/>
            <person name="Geller-Mcgrath D.E."/>
            <person name="Sieber C.M."/>
            <person name="Emerson J.B."/>
            <person name="Anantharaman K."/>
            <person name="Thomas B.C."/>
            <person name="Malmstrom R."/>
            <person name="Stieglmeier M."/>
            <person name="Klingl A."/>
            <person name="Woyke T."/>
            <person name="Ryan C.M."/>
            <person name="Banfield J.F."/>
        </authorList>
    </citation>
    <scope>NUCLEOTIDE SEQUENCE [LARGE SCALE GENOMIC DNA]</scope>
    <source>
        <strain evidence="3">CG11_big_fil_rev_8_21_14_0_20_42_13</strain>
    </source>
</reference>
<evidence type="ECO:0000259" key="2">
    <source>
        <dbReference type="Pfam" id="PF12728"/>
    </source>
</evidence>
<evidence type="ECO:0000313" key="4">
    <source>
        <dbReference type="Proteomes" id="UP000229641"/>
    </source>
</evidence>
<dbReference type="NCBIfam" id="TIGR01764">
    <property type="entry name" value="excise"/>
    <property type="match status" value="1"/>
</dbReference>
<dbReference type="Gene3D" id="1.10.1660.10">
    <property type="match status" value="1"/>
</dbReference>
<keyword evidence="1" id="KW-0812">Transmembrane</keyword>
<evidence type="ECO:0000256" key="1">
    <source>
        <dbReference type="SAM" id="Phobius"/>
    </source>
</evidence>
<feature type="domain" description="Helix-turn-helix" evidence="2">
    <location>
        <begin position="13"/>
        <end position="57"/>
    </location>
</feature>
<dbReference type="AlphaFoldDB" id="A0A2H0M017"/>
<dbReference type="InterPro" id="IPR041657">
    <property type="entry name" value="HTH_17"/>
</dbReference>
<gene>
    <name evidence="3" type="ORF">COV72_00320</name>
</gene>
<accession>A0A2H0M017</accession>
<protein>
    <recommendedName>
        <fullName evidence="2">Helix-turn-helix domain-containing protein</fullName>
    </recommendedName>
</protein>
<dbReference type="EMBL" id="PCWA01000007">
    <property type="protein sequence ID" value="PIQ89991.1"/>
    <property type="molecule type" value="Genomic_DNA"/>
</dbReference>
<comment type="caution">
    <text evidence="3">The sequence shown here is derived from an EMBL/GenBank/DDBJ whole genome shotgun (WGS) entry which is preliminary data.</text>
</comment>
<name>A0A2H0M017_9BACT</name>